<dbReference type="AlphaFoldDB" id="A0A2C9DAE4"/>
<dbReference type="KEGG" id="hdi:HDIA_3567"/>
<name>A0A2C9DAE4_9HYPH</name>
<dbReference type="SUPFAM" id="SSF54637">
    <property type="entry name" value="Thioesterase/thiol ester dehydrase-isomerase"/>
    <property type="match status" value="1"/>
</dbReference>
<dbReference type="NCBIfam" id="TIGR04098">
    <property type="entry name" value="LnmK_bifunc"/>
    <property type="match status" value="1"/>
</dbReference>
<dbReference type="RefSeq" id="WP_099557410.1">
    <property type="nucleotide sequence ID" value="NZ_LT960614.1"/>
</dbReference>
<dbReference type="Gene3D" id="3.10.129.10">
    <property type="entry name" value="Hotdog Thioesterase"/>
    <property type="match status" value="1"/>
</dbReference>
<accession>A0A2C9DAE4</accession>
<organism evidence="1 2">
    <name type="scientific">Hartmannibacter diazotrophicus</name>
    <dbReference type="NCBI Taxonomy" id="1482074"/>
    <lineage>
        <taxon>Bacteria</taxon>
        <taxon>Pseudomonadati</taxon>
        <taxon>Pseudomonadota</taxon>
        <taxon>Alphaproteobacteria</taxon>
        <taxon>Hyphomicrobiales</taxon>
        <taxon>Pleomorphomonadaceae</taxon>
        <taxon>Hartmannibacter</taxon>
    </lineage>
</organism>
<sequence length="298" mass="33020">MTVNFSQAEQDGLRDLHGDGQPFTIRLGMPHLCLGGLSENWLLKELGHRHWTMLARACGRMHPDFRTPDGEPVYAAFNAVRLEDCDFGSLGENDLLTISSDLARISRTQVLTRHALTSAGRLVGSIELISVFVCRQEKGRNRSVARLEVDGLPAIDRETIGWSVAAEAPGLRAGRWEQHFGLSRSAADEEGKPSLLIDPVPTVDFNGANFLYFASFQAFVDRAEWAFFRNDPLVAATVRRDIVYCGNIEPGERVIASLMASERQGGRLTHWCRLTRAEGGERLADVFTERRTLAGPAD</sequence>
<dbReference type="OrthoDB" id="7875571at2"/>
<protein>
    <submittedName>
        <fullName evidence="1">Putative biosynthetic protein, family</fullName>
    </submittedName>
</protein>
<keyword evidence="2" id="KW-1185">Reference proteome</keyword>
<dbReference type="Proteomes" id="UP000223606">
    <property type="component" value="Chromosome 1"/>
</dbReference>
<evidence type="ECO:0000313" key="2">
    <source>
        <dbReference type="Proteomes" id="UP000223606"/>
    </source>
</evidence>
<dbReference type="InterPro" id="IPR024091">
    <property type="entry name" value="LnmK-like_bifun_acyl/decarbox"/>
</dbReference>
<proteinExistence type="predicted"/>
<dbReference type="EMBL" id="LT960614">
    <property type="protein sequence ID" value="SON57108.1"/>
    <property type="molecule type" value="Genomic_DNA"/>
</dbReference>
<reference evidence="2" key="1">
    <citation type="submission" date="2017-09" db="EMBL/GenBank/DDBJ databases">
        <title>Genome sequence of Nannocystis excedens DSM 71.</title>
        <authorList>
            <person name="Blom J."/>
        </authorList>
    </citation>
    <scope>NUCLEOTIDE SEQUENCE [LARGE SCALE GENOMIC DNA]</scope>
    <source>
        <strain evidence="2">type strain: E19</strain>
    </source>
</reference>
<dbReference type="InterPro" id="IPR029069">
    <property type="entry name" value="HotDog_dom_sf"/>
</dbReference>
<dbReference type="NCBIfam" id="TIGR04099">
    <property type="entry name" value="biosn_Pnap_2097"/>
    <property type="match status" value="1"/>
</dbReference>
<gene>
    <name evidence="1" type="ORF">HDIA_3567</name>
</gene>
<evidence type="ECO:0000313" key="1">
    <source>
        <dbReference type="EMBL" id="SON57108.1"/>
    </source>
</evidence>